<dbReference type="Pfam" id="PF13817">
    <property type="entry name" value="DDE_Tnp_IS66_C"/>
    <property type="match status" value="1"/>
</dbReference>
<dbReference type="EMBL" id="AP025516">
    <property type="protein sequence ID" value="BDD85953.1"/>
    <property type="molecule type" value="Genomic_DNA"/>
</dbReference>
<feature type="compositionally biased region" description="Basic and acidic residues" evidence="2">
    <location>
        <begin position="74"/>
        <end position="83"/>
    </location>
</feature>
<dbReference type="Pfam" id="PF03050">
    <property type="entry name" value="DDE_Tnp_IS66"/>
    <property type="match status" value="1"/>
</dbReference>
<evidence type="ECO:0000256" key="2">
    <source>
        <dbReference type="SAM" id="MobiDB-lite"/>
    </source>
</evidence>
<dbReference type="PANTHER" id="PTHR33678:SF1">
    <property type="entry name" value="BLL1576 PROTEIN"/>
    <property type="match status" value="1"/>
</dbReference>
<reference evidence="8 12" key="1">
    <citation type="submission" date="2022-01" db="EMBL/GenBank/DDBJ databases">
        <title>Desulfofustis limnae sp. nov., a novel mesophilic sulfate-reducing bacterium isolated from marsh soil.</title>
        <authorList>
            <person name="Watanabe M."/>
            <person name="Takahashi A."/>
            <person name="Kojima H."/>
            <person name="Fukui M."/>
        </authorList>
    </citation>
    <scope>NUCLEOTIDE SEQUENCE [LARGE SCALE GENOMIC DNA]</scope>
    <source>
        <strain evidence="8 12">PPLL</strain>
    </source>
</reference>
<dbReference type="EMBL" id="AP025516">
    <property type="protein sequence ID" value="BDD88581.1"/>
    <property type="molecule type" value="Genomic_DNA"/>
</dbReference>
<protein>
    <submittedName>
        <fullName evidence="8">IS66 family transposase</fullName>
    </submittedName>
</protein>
<dbReference type="Proteomes" id="UP000830055">
    <property type="component" value="Chromosome"/>
</dbReference>
<dbReference type="Pfam" id="PF13007">
    <property type="entry name" value="LZ_Tnp_IS66"/>
    <property type="match status" value="1"/>
</dbReference>
<sequence>MKPATETTLPDDPEELKRIIVHLQQEQDRLQQEQGRLQQERNRLEREQDRYEQEINLLHERIRLLYGKLFGKKSEKHPAREDSPQLPLFDMPEPAEIEPERETVEVPSHTRQKRGRKPLPVELPRVEVVHDIDEAEKTCGCGARLDKIGEDVSEKLDLIPAIIRVIRHIRPKYACKQCEGLETEGGTVKIAPPPPQIIDKGIATAGLLAHILTAKFCDALPFYRQEKQFDRLGADVGRATMCNWAMKAAEACQPVLTLLHREIRSGPLINIDETTVQVLDEPGRAATTKSYMWVCRGGPTGTPGIRYHYAPSRSSTVARELLDGYAGIVQTDGYSGYDYLDHDPAILHAGCLAHVRRKFDEARRGSGKPSGKTGSADVALSYIGKLYRIESEAKRKGLTSEELRTLRQERAKPIFDDFRTWLHKKATQVVPKSLLGVAVHYALSQWDRLVVYLEHGEMTPDNNQAENAIRPFVVGRKNWLFAGTPKGARASADLYSLIETAKANGLEPYRYLRYLFEKLPFARSTEDYQALLPMRLRPEDVELKNIARGV</sequence>
<evidence type="ECO:0000259" key="4">
    <source>
        <dbReference type="Pfam" id="PF13005"/>
    </source>
</evidence>
<dbReference type="InterPro" id="IPR052344">
    <property type="entry name" value="Transposase-related"/>
</dbReference>
<proteinExistence type="predicted"/>
<feature type="domain" description="Transposase IS66 zinc-finger binding" evidence="4">
    <location>
        <begin position="136"/>
        <end position="179"/>
    </location>
</feature>
<evidence type="ECO:0000259" key="5">
    <source>
        <dbReference type="Pfam" id="PF13007"/>
    </source>
</evidence>
<evidence type="ECO:0000313" key="11">
    <source>
        <dbReference type="EMBL" id="BDD88581.1"/>
    </source>
</evidence>
<keyword evidence="12" id="KW-1185">Reference proteome</keyword>
<evidence type="ECO:0000313" key="9">
    <source>
        <dbReference type="EMBL" id="BDD85999.1"/>
    </source>
</evidence>
<feature type="domain" description="Transposase TnpC homeodomain" evidence="5">
    <location>
        <begin position="58"/>
        <end position="128"/>
    </location>
</feature>
<dbReference type="PANTHER" id="PTHR33678">
    <property type="entry name" value="BLL1576 PROTEIN"/>
    <property type="match status" value="1"/>
</dbReference>
<dbReference type="RefSeq" id="WP_354005637.1">
    <property type="nucleotide sequence ID" value="NZ_AP025516.1"/>
</dbReference>
<name>A0ABN6LZ75_9BACT</name>
<gene>
    <name evidence="7" type="ORF">DPPLL_03150</name>
    <name evidence="8" type="ORF">DPPLL_03180</name>
    <name evidence="9" type="ORF">DPPLL_03640</name>
    <name evidence="10" type="ORF">DPPLL_20560</name>
    <name evidence="11" type="ORF">DPPLL_29460</name>
</gene>
<evidence type="ECO:0000313" key="12">
    <source>
        <dbReference type="Proteomes" id="UP000830055"/>
    </source>
</evidence>
<feature type="domain" description="Transposase IS66 C-terminal" evidence="6">
    <location>
        <begin position="496"/>
        <end position="533"/>
    </location>
</feature>
<evidence type="ECO:0000313" key="8">
    <source>
        <dbReference type="EMBL" id="BDD85953.1"/>
    </source>
</evidence>
<dbReference type="InterPro" id="IPR024474">
    <property type="entry name" value="Znf_dom_IS66"/>
</dbReference>
<evidence type="ECO:0000256" key="1">
    <source>
        <dbReference type="SAM" id="Coils"/>
    </source>
</evidence>
<dbReference type="InterPro" id="IPR024463">
    <property type="entry name" value="Transposase_TnpC_homeodom"/>
</dbReference>
<accession>A0ABN6LZ75</accession>
<dbReference type="InterPro" id="IPR039552">
    <property type="entry name" value="IS66_C"/>
</dbReference>
<dbReference type="EMBL" id="AP025516">
    <property type="protein sequence ID" value="BDD87691.1"/>
    <property type="molecule type" value="Genomic_DNA"/>
</dbReference>
<dbReference type="EMBL" id="AP025516">
    <property type="protein sequence ID" value="BDD85950.1"/>
    <property type="molecule type" value="Genomic_DNA"/>
</dbReference>
<evidence type="ECO:0000313" key="7">
    <source>
        <dbReference type="EMBL" id="BDD85950.1"/>
    </source>
</evidence>
<keyword evidence="1" id="KW-0175">Coiled coil</keyword>
<dbReference type="NCBIfam" id="NF033517">
    <property type="entry name" value="transpos_IS66"/>
    <property type="match status" value="1"/>
</dbReference>
<dbReference type="InterPro" id="IPR004291">
    <property type="entry name" value="Transposase_IS66_central"/>
</dbReference>
<dbReference type="EMBL" id="AP025516">
    <property type="protein sequence ID" value="BDD85999.1"/>
    <property type="molecule type" value="Genomic_DNA"/>
</dbReference>
<feature type="domain" description="Transposase IS66 central" evidence="3">
    <location>
        <begin position="200"/>
        <end position="489"/>
    </location>
</feature>
<organism evidence="8 12">
    <name type="scientific">Desulfofustis limnaeus</name>
    <dbReference type="NCBI Taxonomy" id="2740163"/>
    <lineage>
        <taxon>Bacteria</taxon>
        <taxon>Pseudomonadati</taxon>
        <taxon>Thermodesulfobacteriota</taxon>
        <taxon>Desulfobulbia</taxon>
        <taxon>Desulfobulbales</taxon>
        <taxon>Desulfocapsaceae</taxon>
        <taxon>Desulfofustis</taxon>
    </lineage>
</organism>
<evidence type="ECO:0000259" key="6">
    <source>
        <dbReference type="Pfam" id="PF13817"/>
    </source>
</evidence>
<evidence type="ECO:0000259" key="3">
    <source>
        <dbReference type="Pfam" id="PF03050"/>
    </source>
</evidence>
<feature type="coiled-coil region" evidence="1">
    <location>
        <begin position="20"/>
        <end position="61"/>
    </location>
</feature>
<dbReference type="Pfam" id="PF13005">
    <property type="entry name" value="zf-IS66"/>
    <property type="match status" value="1"/>
</dbReference>
<evidence type="ECO:0000313" key="10">
    <source>
        <dbReference type="EMBL" id="BDD87691.1"/>
    </source>
</evidence>
<feature type="region of interest" description="Disordered" evidence="2">
    <location>
        <begin position="74"/>
        <end position="118"/>
    </location>
</feature>